<reference evidence="2" key="1">
    <citation type="journal article" date="2022" name="Mol. Ecol. Resour.">
        <title>The genomes of chicory, endive, great burdock and yacon provide insights into Asteraceae palaeo-polyploidization history and plant inulin production.</title>
        <authorList>
            <person name="Fan W."/>
            <person name="Wang S."/>
            <person name="Wang H."/>
            <person name="Wang A."/>
            <person name="Jiang F."/>
            <person name="Liu H."/>
            <person name="Zhao H."/>
            <person name="Xu D."/>
            <person name="Zhang Y."/>
        </authorList>
    </citation>
    <scope>NUCLEOTIDE SEQUENCE [LARGE SCALE GENOMIC DNA]</scope>
    <source>
        <strain evidence="2">cv. Niubang</strain>
    </source>
</reference>
<proteinExistence type="predicted"/>
<gene>
    <name evidence="1" type="ORF">L6452_00207</name>
</gene>
<dbReference type="Proteomes" id="UP001055879">
    <property type="component" value="Linkage Group LG01"/>
</dbReference>
<accession>A0ACB9FDW5</accession>
<protein>
    <submittedName>
        <fullName evidence="1">Uncharacterized protein</fullName>
    </submittedName>
</protein>
<name>A0ACB9FDW5_ARCLA</name>
<organism evidence="1 2">
    <name type="scientific">Arctium lappa</name>
    <name type="common">Greater burdock</name>
    <name type="synonym">Lappa major</name>
    <dbReference type="NCBI Taxonomy" id="4217"/>
    <lineage>
        <taxon>Eukaryota</taxon>
        <taxon>Viridiplantae</taxon>
        <taxon>Streptophyta</taxon>
        <taxon>Embryophyta</taxon>
        <taxon>Tracheophyta</taxon>
        <taxon>Spermatophyta</taxon>
        <taxon>Magnoliopsida</taxon>
        <taxon>eudicotyledons</taxon>
        <taxon>Gunneridae</taxon>
        <taxon>Pentapetalae</taxon>
        <taxon>asterids</taxon>
        <taxon>campanulids</taxon>
        <taxon>Asterales</taxon>
        <taxon>Asteraceae</taxon>
        <taxon>Carduoideae</taxon>
        <taxon>Cardueae</taxon>
        <taxon>Arctiinae</taxon>
        <taxon>Arctium</taxon>
    </lineage>
</organism>
<dbReference type="EMBL" id="CM042047">
    <property type="protein sequence ID" value="KAI3769108.1"/>
    <property type="molecule type" value="Genomic_DNA"/>
</dbReference>
<evidence type="ECO:0000313" key="2">
    <source>
        <dbReference type="Proteomes" id="UP001055879"/>
    </source>
</evidence>
<comment type="caution">
    <text evidence="1">The sequence shown here is derived from an EMBL/GenBank/DDBJ whole genome shotgun (WGS) entry which is preliminary data.</text>
</comment>
<keyword evidence="2" id="KW-1185">Reference proteome</keyword>
<reference evidence="1 2" key="2">
    <citation type="journal article" date="2022" name="Mol. Ecol. Resour.">
        <title>The genomes of chicory, endive, great burdock and yacon provide insights into Asteraceae paleo-polyploidization history and plant inulin production.</title>
        <authorList>
            <person name="Fan W."/>
            <person name="Wang S."/>
            <person name="Wang H."/>
            <person name="Wang A."/>
            <person name="Jiang F."/>
            <person name="Liu H."/>
            <person name="Zhao H."/>
            <person name="Xu D."/>
            <person name="Zhang Y."/>
        </authorList>
    </citation>
    <scope>NUCLEOTIDE SEQUENCE [LARGE SCALE GENOMIC DNA]</scope>
    <source>
        <strain evidence="2">cv. Niubang</strain>
    </source>
</reference>
<evidence type="ECO:0000313" key="1">
    <source>
        <dbReference type="EMBL" id="KAI3769108.1"/>
    </source>
</evidence>
<sequence length="101" mass="11600">MKSTLTSYPHFTSHRFLLHQFSRIFLVQSFRLDISFFVVVIGSNLLSKRFPQIKRDGLSTSLESRMSSMNQSSYPHSLENQLSLCGSIASLRGTLIFYFES</sequence>